<feature type="compositionally biased region" description="Basic residues" evidence="7">
    <location>
        <begin position="459"/>
        <end position="468"/>
    </location>
</feature>
<accession>A0ABP8WHU9</accession>
<dbReference type="CDD" id="cd07139">
    <property type="entry name" value="ALDH_AldA-Rv0768"/>
    <property type="match status" value="1"/>
</dbReference>
<dbReference type="InterPro" id="IPR001753">
    <property type="entry name" value="Enoyl-CoA_hydra/iso"/>
</dbReference>
<evidence type="ECO:0000256" key="3">
    <source>
        <dbReference type="ARBA" id="ARBA00023002"/>
    </source>
</evidence>
<dbReference type="InterPro" id="IPR015590">
    <property type="entry name" value="Aldehyde_DH_dom"/>
</dbReference>
<feature type="domain" description="Aldehyde dehydrogenase" evidence="8">
    <location>
        <begin position="16"/>
        <end position="424"/>
    </location>
</feature>
<dbReference type="InterPro" id="IPR018376">
    <property type="entry name" value="Enoyl-CoA_hyd/isom_CS"/>
</dbReference>
<evidence type="ECO:0000256" key="1">
    <source>
        <dbReference type="ARBA" id="ARBA00005254"/>
    </source>
</evidence>
<dbReference type="NCBIfam" id="NF006100">
    <property type="entry name" value="PRK08252.1"/>
    <property type="match status" value="1"/>
</dbReference>
<dbReference type="Pfam" id="PF00378">
    <property type="entry name" value="ECH_1"/>
    <property type="match status" value="1"/>
</dbReference>
<comment type="similarity">
    <text evidence="2 5">Belongs to the aldehyde dehydrogenase family.</text>
</comment>
<dbReference type="InterPro" id="IPR014748">
    <property type="entry name" value="Enoyl-CoA_hydra_C"/>
</dbReference>
<evidence type="ECO:0000259" key="8">
    <source>
        <dbReference type="Pfam" id="PF00171"/>
    </source>
</evidence>
<keyword evidence="3 5" id="KW-0560">Oxidoreductase</keyword>
<feature type="compositionally biased region" description="Low complexity" evidence="7">
    <location>
        <begin position="439"/>
        <end position="458"/>
    </location>
</feature>
<dbReference type="PANTHER" id="PTHR42804:SF1">
    <property type="entry name" value="ALDEHYDE DEHYDROGENASE-RELATED"/>
    <property type="match status" value="1"/>
</dbReference>
<dbReference type="CDD" id="cd06558">
    <property type="entry name" value="crotonase-like"/>
    <property type="match status" value="1"/>
</dbReference>
<dbReference type="PROSITE" id="PS00687">
    <property type="entry name" value="ALDEHYDE_DEHYDR_GLU"/>
    <property type="match status" value="1"/>
</dbReference>
<feature type="compositionally biased region" description="Basic and acidic residues" evidence="7">
    <location>
        <begin position="421"/>
        <end position="436"/>
    </location>
</feature>
<dbReference type="InterPro" id="IPR029510">
    <property type="entry name" value="Ald_DH_CS_GLU"/>
</dbReference>
<organism evidence="9 10">
    <name type="scientific">Pseudonocardia yuanmonensis</name>
    <dbReference type="NCBI Taxonomy" id="1095914"/>
    <lineage>
        <taxon>Bacteria</taxon>
        <taxon>Bacillati</taxon>
        <taxon>Actinomycetota</taxon>
        <taxon>Actinomycetes</taxon>
        <taxon>Pseudonocardiales</taxon>
        <taxon>Pseudonocardiaceae</taxon>
        <taxon>Pseudonocardia</taxon>
    </lineage>
</organism>
<feature type="region of interest" description="Disordered" evidence="7">
    <location>
        <begin position="416"/>
        <end position="468"/>
    </location>
</feature>
<dbReference type="SUPFAM" id="SSF52096">
    <property type="entry name" value="ClpP/crotonase"/>
    <property type="match status" value="1"/>
</dbReference>
<dbReference type="InterPro" id="IPR016162">
    <property type="entry name" value="Ald_DH_N"/>
</dbReference>
<dbReference type="InterPro" id="IPR016161">
    <property type="entry name" value="Ald_DH/histidinol_DH"/>
</dbReference>
<dbReference type="SUPFAM" id="SSF53720">
    <property type="entry name" value="ALDH-like"/>
    <property type="match status" value="1"/>
</dbReference>
<name>A0ABP8WHU9_9PSEU</name>
<evidence type="ECO:0000256" key="7">
    <source>
        <dbReference type="SAM" id="MobiDB-lite"/>
    </source>
</evidence>
<dbReference type="PROSITE" id="PS00166">
    <property type="entry name" value="ENOYL_COA_HYDRATASE"/>
    <property type="match status" value="1"/>
</dbReference>
<reference evidence="10" key="1">
    <citation type="journal article" date="2019" name="Int. J. Syst. Evol. Microbiol.">
        <title>The Global Catalogue of Microorganisms (GCM) 10K type strain sequencing project: providing services to taxonomists for standard genome sequencing and annotation.</title>
        <authorList>
            <consortium name="The Broad Institute Genomics Platform"/>
            <consortium name="The Broad Institute Genome Sequencing Center for Infectious Disease"/>
            <person name="Wu L."/>
            <person name="Ma J."/>
        </authorList>
    </citation>
    <scope>NUCLEOTIDE SEQUENCE [LARGE SCALE GENOMIC DNA]</scope>
    <source>
        <strain evidence="10">JCM 18055</strain>
    </source>
</reference>
<evidence type="ECO:0000313" key="10">
    <source>
        <dbReference type="Proteomes" id="UP001500325"/>
    </source>
</evidence>
<dbReference type="EMBL" id="BAABIC010000008">
    <property type="protein sequence ID" value="GAA4689204.1"/>
    <property type="molecule type" value="Genomic_DNA"/>
</dbReference>
<evidence type="ECO:0000256" key="5">
    <source>
        <dbReference type="RuleBase" id="RU003345"/>
    </source>
</evidence>
<comment type="caution">
    <text evidence="9">The sequence shown here is derived from an EMBL/GenBank/DDBJ whole genome shotgun (WGS) entry which is preliminary data.</text>
</comment>
<protein>
    <recommendedName>
        <fullName evidence="8">Aldehyde dehydrogenase domain-containing protein</fullName>
    </recommendedName>
</protein>
<feature type="active site" evidence="4">
    <location>
        <position position="252"/>
    </location>
</feature>
<dbReference type="InterPro" id="IPR016163">
    <property type="entry name" value="Ald_DH_C"/>
</dbReference>
<evidence type="ECO:0000313" key="9">
    <source>
        <dbReference type="EMBL" id="GAA4689204.1"/>
    </source>
</evidence>
<gene>
    <name evidence="9" type="ORF">GCM10023215_26720</name>
</gene>
<sequence>MEATLDRPAFFVGGEWRDPSGGEAAEVLEAATGKALGNAALAASADIDAGVAAAREALRGPWGGTTGAERAEVIRRFGAALKARGRDTAQLVSRENGMPRALSMGANGFAPAIMFDYYAGLAAGLDADDVRHGPLARIRVRRGPVGVIAAITPWNYPQALAAMKIAPALAAGCTIVLKPSPETALDAYAFAEAAAEAGLPPGVLNVLPGGREAGAYLVEHPGVDKVAFTGSTAAGRAIGEVCGRLLRPVTLELGGKSAALVAEDADLDVFLAALPEVSLANNGQTCHASTRILAPRSRYAEIVDAVTDTVKALRVGDPLEKNTQIGPLVSAAQRERVLAHVDAGRRSGARLTAGGSIPADHSEGWFVEPTVFADVENTSPIAREEIFGPVLVVTPYSDEDEAVALANDSEYGLGGTVWTADQERRGPGGTDRDRHGRCQPLRPGRPGPVRRGQGQRARAGARTRGPHPLRRAEVRLPASGGPMTSIDTTTEPAALLERRGHVAVVTLNRPKAMNAVNAALSVAAGAALEQAQQDPEVRVVVITGAGRGFCAGADLKELAKGNRIDDREHPEWGFGGIVQHWIGKPVIAAVNGYAMGGGTEIMLSCDLAVIDETASLGLPEVKRGLFAAAGGVIRLQRQIPLKIALETILTGEPMSAARAYELGLVNRVAPQGTALDVALELAELIAANAPLSVQQSKRVVHETWSAGSDWGPETWAINRDAVKVVFTSRDAKEGPTAFAEKREPVWEGR</sequence>
<evidence type="ECO:0000256" key="2">
    <source>
        <dbReference type="ARBA" id="ARBA00009986"/>
    </source>
</evidence>
<dbReference type="InterPro" id="IPR029045">
    <property type="entry name" value="ClpP/crotonase-like_dom_sf"/>
</dbReference>
<dbReference type="Gene3D" id="3.40.309.10">
    <property type="entry name" value="Aldehyde Dehydrogenase, Chain A, domain 2"/>
    <property type="match status" value="1"/>
</dbReference>
<comment type="similarity">
    <text evidence="1 6">Belongs to the enoyl-CoA hydratase/isomerase family.</text>
</comment>
<dbReference type="Gene3D" id="3.40.605.10">
    <property type="entry name" value="Aldehyde Dehydrogenase, Chain A, domain 1"/>
    <property type="match status" value="1"/>
</dbReference>
<evidence type="ECO:0000256" key="4">
    <source>
        <dbReference type="PROSITE-ProRule" id="PRU10007"/>
    </source>
</evidence>
<evidence type="ECO:0000256" key="6">
    <source>
        <dbReference type="RuleBase" id="RU003707"/>
    </source>
</evidence>
<dbReference type="Pfam" id="PF00171">
    <property type="entry name" value="Aldedh"/>
    <property type="match status" value="1"/>
</dbReference>
<dbReference type="Proteomes" id="UP001500325">
    <property type="component" value="Unassembled WGS sequence"/>
</dbReference>
<dbReference type="Gene3D" id="3.90.226.10">
    <property type="entry name" value="2-enoyl-CoA Hydratase, Chain A, domain 1"/>
    <property type="match status" value="1"/>
</dbReference>
<proteinExistence type="inferred from homology"/>
<keyword evidence="10" id="KW-1185">Reference proteome</keyword>
<dbReference type="Gene3D" id="1.10.12.10">
    <property type="entry name" value="Lyase 2-enoyl-coa Hydratase, Chain A, domain 2"/>
    <property type="match status" value="1"/>
</dbReference>
<dbReference type="RefSeq" id="WP_425569594.1">
    <property type="nucleotide sequence ID" value="NZ_BAABIC010000008.1"/>
</dbReference>
<dbReference type="PANTHER" id="PTHR42804">
    <property type="entry name" value="ALDEHYDE DEHYDROGENASE"/>
    <property type="match status" value="1"/>
</dbReference>